<dbReference type="AlphaFoldDB" id="A0A673U082"/>
<comment type="similarity">
    <text evidence="1">Belongs to the S-100 family.</text>
</comment>
<feature type="domain" description="EF-hand" evidence="6">
    <location>
        <begin position="179"/>
        <end position="214"/>
    </location>
</feature>
<dbReference type="SMART" id="SM01394">
    <property type="entry name" value="S_100"/>
    <property type="match status" value="1"/>
</dbReference>
<evidence type="ECO:0000256" key="5">
    <source>
        <dbReference type="SAM" id="MobiDB-lite"/>
    </source>
</evidence>
<dbReference type="PROSITE" id="PS00018">
    <property type="entry name" value="EF_HAND_1"/>
    <property type="match status" value="1"/>
</dbReference>
<dbReference type="Pfam" id="PF01023">
    <property type="entry name" value="S_100"/>
    <property type="match status" value="1"/>
</dbReference>
<dbReference type="InterPro" id="IPR011992">
    <property type="entry name" value="EF-hand-dom_pair"/>
</dbReference>
<dbReference type="FunFam" id="1.10.238.10:FF:000044">
    <property type="entry name" value="Protein S100"/>
    <property type="match status" value="1"/>
</dbReference>
<keyword evidence="4" id="KW-0106">Calcium</keyword>
<dbReference type="InterPro" id="IPR034325">
    <property type="entry name" value="S-100_dom"/>
</dbReference>
<evidence type="ECO:0000256" key="1">
    <source>
        <dbReference type="ARBA" id="ARBA00007323"/>
    </source>
</evidence>
<evidence type="ECO:0000256" key="4">
    <source>
        <dbReference type="ARBA" id="ARBA00022837"/>
    </source>
</evidence>
<dbReference type="InterPro" id="IPR018247">
    <property type="entry name" value="EF_Hand_1_Ca_BS"/>
</dbReference>
<dbReference type="GO" id="GO:0005509">
    <property type="term" value="F:calcium ion binding"/>
    <property type="evidence" value="ECO:0007669"/>
    <property type="project" value="InterPro"/>
</dbReference>
<dbReference type="Proteomes" id="UP000472268">
    <property type="component" value="Chromosome 3"/>
</dbReference>
<keyword evidence="8" id="KW-1185">Reference proteome</keyword>
<protein>
    <recommendedName>
        <fullName evidence="6">EF-hand domain-containing protein</fullName>
    </recommendedName>
</protein>
<dbReference type="CDD" id="cd00213">
    <property type="entry name" value="S-100"/>
    <property type="match status" value="1"/>
</dbReference>
<reference evidence="7" key="3">
    <citation type="submission" date="2025-09" db="UniProtKB">
        <authorList>
            <consortium name="Ensembl"/>
        </authorList>
    </citation>
    <scope>IDENTIFICATION</scope>
</reference>
<sequence length="226" mass="24589">RILCEIGFDGEEQKQEGSKCLGKEGTPAAVQRRGFRGRPHPHGSGCPESHGDPGKKAAWLPSDPSALGPSSSVVSDSKLPVWAPCKVSVAASSPPGLGWSFRLLPWPPGSRLVPLSHRPGIWGWKGGSTMSSPLEQALAVMVSTFHKYSGQEGDKFKLSKGEMKALLHQELPSFVGEKVDEDGLRKLMGDLDENSDQQVDFQEYAVFLALVTIMCNDFFQDYPVRP</sequence>
<evidence type="ECO:0000259" key="6">
    <source>
        <dbReference type="PROSITE" id="PS50222"/>
    </source>
</evidence>
<proteinExistence type="inferred from homology"/>
<dbReference type="Gene3D" id="1.10.238.10">
    <property type="entry name" value="EF-hand"/>
    <property type="match status" value="1"/>
</dbReference>
<dbReference type="InterPro" id="IPR013787">
    <property type="entry name" value="S100_Ca-bd_sub"/>
</dbReference>
<keyword evidence="3" id="KW-0677">Repeat</keyword>
<reference evidence="7" key="2">
    <citation type="submission" date="2025-08" db="UniProtKB">
        <authorList>
            <consortium name="Ensembl"/>
        </authorList>
    </citation>
    <scope>IDENTIFICATION</scope>
</reference>
<dbReference type="GO" id="GO:0046914">
    <property type="term" value="F:transition metal ion binding"/>
    <property type="evidence" value="ECO:0007669"/>
    <property type="project" value="InterPro"/>
</dbReference>
<dbReference type="InterPro" id="IPR001751">
    <property type="entry name" value="S100/CaBP7/8-like_CS"/>
</dbReference>
<dbReference type="GO" id="GO:0043542">
    <property type="term" value="P:endothelial cell migration"/>
    <property type="evidence" value="ECO:0007669"/>
    <property type="project" value="TreeGrafter"/>
</dbReference>
<evidence type="ECO:0000313" key="8">
    <source>
        <dbReference type="Proteomes" id="UP000472268"/>
    </source>
</evidence>
<dbReference type="InterPro" id="IPR002048">
    <property type="entry name" value="EF_hand_dom"/>
</dbReference>
<accession>A0A673U082</accession>
<dbReference type="PANTHER" id="PTHR11639:SF59">
    <property type="entry name" value="PROTEIN S100-A2"/>
    <property type="match status" value="1"/>
</dbReference>
<dbReference type="Ensembl" id="ENSSSUT00005016744.1">
    <property type="protein sequence ID" value="ENSSSUP00005014659.1"/>
    <property type="gene ID" value="ENSSSUG00005009422.1"/>
</dbReference>
<keyword evidence="2" id="KW-0479">Metal-binding</keyword>
<reference evidence="7 8" key="1">
    <citation type="submission" date="2019-05" db="EMBL/GenBank/DDBJ databases">
        <title>A Chromosome-scale Meerkat (S. suricatta) Genome Assembly.</title>
        <authorList>
            <person name="Dudchenko O."/>
            <person name="Lieberman Aiden E."/>
            <person name="Tung J."/>
            <person name="Barreiro L.B."/>
            <person name="Clutton-Brock T.H."/>
        </authorList>
    </citation>
    <scope>NUCLEOTIDE SEQUENCE [LARGE SCALE GENOMIC DNA]</scope>
</reference>
<evidence type="ECO:0000256" key="2">
    <source>
        <dbReference type="ARBA" id="ARBA00022723"/>
    </source>
</evidence>
<evidence type="ECO:0000313" key="7">
    <source>
        <dbReference type="Ensembl" id="ENSSSUP00005014659.1"/>
    </source>
</evidence>
<dbReference type="PROSITE" id="PS00303">
    <property type="entry name" value="S100_CABP"/>
    <property type="match status" value="1"/>
</dbReference>
<name>A0A673U082_SURSU</name>
<organism evidence="7 8">
    <name type="scientific">Suricata suricatta</name>
    <name type="common">Meerkat</name>
    <dbReference type="NCBI Taxonomy" id="37032"/>
    <lineage>
        <taxon>Eukaryota</taxon>
        <taxon>Metazoa</taxon>
        <taxon>Chordata</taxon>
        <taxon>Craniata</taxon>
        <taxon>Vertebrata</taxon>
        <taxon>Euteleostomi</taxon>
        <taxon>Mammalia</taxon>
        <taxon>Eutheria</taxon>
        <taxon>Laurasiatheria</taxon>
        <taxon>Carnivora</taxon>
        <taxon>Feliformia</taxon>
        <taxon>Herpestidae</taxon>
        <taxon>Suricata</taxon>
    </lineage>
</organism>
<dbReference type="PROSITE" id="PS50222">
    <property type="entry name" value="EF_HAND_2"/>
    <property type="match status" value="1"/>
</dbReference>
<evidence type="ECO:0000256" key="3">
    <source>
        <dbReference type="ARBA" id="ARBA00022737"/>
    </source>
</evidence>
<gene>
    <name evidence="7" type="primary">S100A2</name>
</gene>
<dbReference type="SUPFAM" id="SSF47473">
    <property type="entry name" value="EF-hand"/>
    <property type="match status" value="1"/>
</dbReference>
<dbReference type="PANTHER" id="PTHR11639">
    <property type="entry name" value="S100 CALCIUM-BINDING PROTEIN"/>
    <property type="match status" value="1"/>
</dbReference>
<dbReference type="GO" id="GO:0048306">
    <property type="term" value="F:calcium-dependent protein binding"/>
    <property type="evidence" value="ECO:0007669"/>
    <property type="project" value="TreeGrafter"/>
</dbReference>
<feature type="region of interest" description="Disordered" evidence="5">
    <location>
        <begin position="6"/>
        <end position="75"/>
    </location>
</feature>